<feature type="region of interest" description="Disordered" evidence="1">
    <location>
        <begin position="1"/>
        <end position="26"/>
    </location>
</feature>
<keyword evidence="2" id="KW-0472">Membrane</keyword>
<evidence type="ECO:0000313" key="3">
    <source>
        <dbReference type="EMBL" id="CAK9097782.1"/>
    </source>
</evidence>
<protein>
    <submittedName>
        <fullName evidence="3">Uncharacterized protein</fullName>
    </submittedName>
</protein>
<reference evidence="3 4" key="1">
    <citation type="submission" date="2024-02" db="EMBL/GenBank/DDBJ databases">
        <authorList>
            <person name="Chen Y."/>
            <person name="Shah S."/>
            <person name="Dougan E. K."/>
            <person name="Thang M."/>
            <person name="Chan C."/>
        </authorList>
    </citation>
    <scope>NUCLEOTIDE SEQUENCE [LARGE SCALE GENOMIC DNA]</scope>
</reference>
<feature type="compositionally biased region" description="Polar residues" evidence="1">
    <location>
        <begin position="1"/>
        <end position="12"/>
    </location>
</feature>
<name>A0ABP0RB24_9DINO</name>
<evidence type="ECO:0000313" key="4">
    <source>
        <dbReference type="Proteomes" id="UP001642484"/>
    </source>
</evidence>
<comment type="caution">
    <text evidence="3">The sequence shown here is derived from an EMBL/GenBank/DDBJ whole genome shotgun (WGS) entry which is preliminary data.</text>
</comment>
<dbReference type="Proteomes" id="UP001642484">
    <property type="component" value="Unassembled WGS sequence"/>
</dbReference>
<organism evidence="3 4">
    <name type="scientific">Durusdinium trenchii</name>
    <dbReference type="NCBI Taxonomy" id="1381693"/>
    <lineage>
        <taxon>Eukaryota</taxon>
        <taxon>Sar</taxon>
        <taxon>Alveolata</taxon>
        <taxon>Dinophyceae</taxon>
        <taxon>Suessiales</taxon>
        <taxon>Symbiodiniaceae</taxon>
        <taxon>Durusdinium</taxon>
    </lineage>
</organism>
<keyword evidence="2" id="KW-1133">Transmembrane helix</keyword>
<keyword evidence="2" id="KW-0812">Transmembrane</keyword>
<feature type="transmembrane region" description="Helical" evidence="2">
    <location>
        <begin position="50"/>
        <end position="71"/>
    </location>
</feature>
<evidence type="ECO:0000256" key="2">
    <source>
        <dbReference type="SAM" id="Phobius"/>
    </source>
</evidence>
<keyword evidence="4" id="KW-1185">Reference proteome</keyword>
<gene>
    <name evidence="3" type="ORF">CCMP2556_LOCUS46378</name>
</gene>
<accession>A0ABP0RB24</accession>
<dbReference type="EMBL" id="CAXAMN010025783">
    <property type="protein sequence ID" value="CAK9097782.1"/>
    <property type="molecule type" value="Genomic_DNA"/>
</dbReference>
<proteinExistence type="predicted"/>
<evidence type="ECO:0000256" key="1">
    <source>
        <dbReference type="SAM" id="MobiDB-lite"/>
    </source>
</evidence>
<sequence length="148" mass="16228">MSVTLSHSSPSSICPAHPPKPSPKAKTWRPLNAHLIRVEKIHPFSAVPEALVLVFMILLTVAAFLCVDLAWEVPGTPFSSIWEAFLREVLSILTDIAIYVQEESDDKDALSVYDLDAVMRAINLLADDLEMVAVWRIHPAPVSTVAGS</sequence>